<proteinExistence type="predicted"/>
<accession>D3B2F0</accession>
<keyword evidence="2" id="KW-1185">Reference proteome</keyword>
<evidence type="ECO:0000313" key="2">
    <source>
        <dbReference type="Proteomes" id="UP000001396"/>
    </source>
</evidence>
<dbReference type="Proteomes" id="UP000001396">
    <property type="component" value="Unassembled WGS sequence"/>
</dbReference>
<dbReference type="EMBL" id="ADBJ01000009">
    <property type="protein sequence ID" value="EFA84525.1"/>
    <property type="molecule type" value="Genomic_DNA"/>
</dbReference>
<reference evidence="1 2" key="1">
    <citation type="journal article" date="2011" name="Genome Res.">
        <title>Phylogeny-wide analysis of social amoeba genomes highlights ancient origins for complex intercellular communication.</title>
        <authorList>
            <person name="Heidel A.J."/>
            <person name="Lawal H.M."/>
            <person name="Felder M."/>
            <person name="Schilde C."/>
            <person name="Helps N.R."/>
            <person name="Tunggal B."/>
            <person name="Rivero F."/>
            <person name="John U."/>
            <person name="Schleicher M."/>
            <person name="Eichinger L."/>
            <person name="Platzer M."/>
            <person name="Noegel A.A."/>
            <person name="Schaap P."/>
            <person name="Gloeckner G."/>
        </authorList>
    </citation>
    <scope>NUCLEOTIDE SEQUENCE [LARGE SCALE GENOMIC DNA]</scope>
    <source>
        <strain evidence="2">ATCC 26659 / Pp 5 / PN500</strain>
    </source>
</reference>
<dbReference type="InParanoid" id="D3B2F0"/>
<organism evidence="1 2">
    <name type="scientific">Heterostelium pallidum (strain ATCC 26659 / Pp 5 / PN500)</name>
    <name type="common">Cellular slime mold</name>
    <name type="synonym">Polysphondylium pallidum</name>
    <dbReference type="NCBI Taxonomy" id="670386"/>
    <lineage>
        <taxon>Eukaryota</taxon>
        <taxon>Amoebozoa</taxon>
        <taxon>Evosea</taxon>
        <taxon>Eumycetozoa</taxon>
        <taxon>Dictyostelia</taxon>
        <taxon>Acytosteliales</taxon>
        <taxon>Acytosteliaceae</taxon>
        <taxon>Heterostelium</taxon>
    </lineage>
</organism>
<dbReference type="AlphaFoldDB" id="D3B2F0"/>
<dbReference type="RefSeq" id="XP_020436638.1">
    <property type="nucleotide sequence ID" value="XM_020573543.1"/>
</dbReference>
<gene>
    <name evidence="1" type="ORF">PPL_02561</name>
</gene>
<evidence type="ECO:0000313" key="1">
    <source>
        <dbReference type="EMBL" id="EFA84525.1"/>
    </source>
</evidence>
<sequence length="65" mass="7353">MIINCLKSINPSNFVGRVNSKKEGITSFNCKEYIETNSILTSLISADGEATIGSSSFRWWSKYWE</sequence>
<comment type="caution">
    <text evidence="1">The sequence shown here is derived from an EMBL/GenBank/DDBJ whole genome shotgun (WGS) entry which is preliminary data.</text>
</comment>
<name>D3B2F0_HETP5</name>
<dbReference type="GeneID" id="31358085"/>
<protein>
    <submittedName>
        <fullName evidence="1">Uncharacterized protein</fullName>
    </submittedName>
</protein>